<sequence length="210" mass="23532">MGSETQNPDERPARTVYLNAYWINRYEVTNAQYEAFVLGRGHRGPALWGDDRLNGLRQPIVGVDWFDAAAYCDWADKRLCTEAEWEKAARGTDGRPYPWGEEEPDAARANFDLRIGRPVEVGSHPAGVSPFGAYDMAGNVWEWAADWYRHDYYREGPSRNPEGPASGAVRVYRGGSWANGAVSIVTTKRGRLTPTARGDQIGFRCCKDAR</sequence>
<proteinExistence type="predicted"/>
<reference evidence="2 3" key="1">
    <citation type="journal article" date="2016" name="Nat. Commun.">
        <title>Thousands of microbial genomes shed light on interconnected biogeochemical processes in an aquifer system.</title>
        <authorList>
            <person name="Anantharaman K."/>
            <person name="Brown C.T."/>
            <person name="Hug L.A."/>
            <person name="Sharon I."/>
            <person name="Castelle C.J."/>
            <person name="Probst A.J."/>
            <person name="Thomas B.C."/>
            <person name="Singh A."/>
            <person name="Wilkins M.J."/>
            <person name="Karaoz U."/>
            <person name="Brodie E.L."/>
            <person name="Williams K.H."/>
            <person name="Hubbard S.S."/>
            <person name="Banfield J.F."/>
        </authorList>
    </citation>
    <scope>NUCLEOTIDE SEQUENCE [LARGE SCALE GENOMIC DNA]</scope>
    <source>
        <strain evidence="3">RIFCSPLOWO2_12_FULL_64_10</strain>
    </source>
</reference>
<dbReference type="PANTHER" id="PTHR23150">
    <property type="entry name" value="SULFATASE MODIFYING FACTOR 1, 2"/>
    <property type="match status" value="1"/>
</dbReference>
<dbReference type="Proteomes" id="UP000178606">
    <property type="component" value="Unassembled WGS sequence"/>
</dbReference>
<accession>A0A1F6CFP1</accession>
<dbReference type="GO" id="GO:0120147">
    <property type="term" value="F:formylglycine-generating oxidase activity"/>
    <property type="evidence" value="ECO:0007669"/>
    <property type="project" value="TreeGrafter"/>
</dbReference>
<dbReference type="InterPro" id="IPR005532">
    <property type="entry name" value="SUMF_dom"/>
</dbReference>
<organism evidence="2 3">
    <name type="scientific">Handelsmanbacteria sp. (strain RIFCSPLOWO2_12_FULL_64_10)</name>
    <dbReference type="NCBI Taxonomy" id="1817868"/>
    <lineage>
        <taxon>Bacteria</taxon>
        <taxon>Candidatus Handelsmaniibacteriota</taxon>
    </lineage>
</organism>
<dbReference type="InterPro" id="IPR051043">
    <property type="entry name" value="Sulfatase_Mod_Factor_Kinase"/>
</dbReference>
<evidence type="ECO:0000313" key="3">
    <source>
        <dbReference type="Proteomes" id="UP000178606"/>
    </source>
</evidence>
<evidence type="ECO:0000313" key="2">
    <source>
        <dbReference type="EMBL" id="OGG48043.1"/>
    </source>
</evidence>
<dbReference type="InterPro" id="IPR042095">
    <property type="entry name" value="SUMF_sf"/>
</dbReference>
<dbReference type="Pfam" id="PF03781">
    <property type="entry name" value="FGE-sulfatase"/>
    <property type="match status" value="1"/>
</dbReference>
<name>A0A1F6CFP1_HANXR</name>
<dbReference type="AlphaFoldDB" id="A0A1F6CFP1"/>
<dbReference type="SUPFAM" id="SSF56436">
    <property type="entry name" value="C-type lectin-like"/>
    <property type="match status" value="1"/>
</dbReference>
<feature type="domain" description="Sulfatase-modifying factor enzyme-like" evidence="1">
    <location>
        <begin position="1"/>
        <end position="206"/>
    </location>
</feature>
<evidence type="ECO:0000259" key="1">
    <source>
        <dbReference type="Pfam" id="PF03781"/>
    </source>
</evidence>
<dbReference type="PANTHER" id="PTHR23150:SF19">
    <property type="entry name" value="FORMYLGLYCINE-GENERATING ENZYME"/>
    <property type="match status" value="1"/>
</dbReference>
<dbReference type="Gene3D" id="3.90.1580.10">
    <property type="entry name" value="paralog of FGE (formylglycine-generating enzyme)"/>
    <property type="match status" value="1"/>
</dbReference>
<gene>
    <name evidence="2" type="ORF">A3F84_22465</name>
</gene>
<dbReference type="InterPro" id="IPR016187">
    <property type="entry name" value="CTDL_fold"/>
</dbReference>
<comment type="caution">
    <text evidence="2">The sequence shown here is derived from an EMBL/GenBank/DDBJ whole genome shotgun (WGS) entry which is preliminary data.</text>
</comment>
<protein>
    <recommendedName>
        <fullName evidence="1">Sulfatase-modifying factor enzyme-like domain-containing protein</fullName>
    </recommendedName>
</protein>
<dbReference type="EMBL" id="MFKF01000259">
    <property type="protein sequence ID" value="OGG48043.1"/>
    <property type="molecule type" value="Genomic_DNA"/>
</dbReference>